<proteinExistence type="inferred from homology"/>
<feature type="binding site" evidence="11">
    <location>
        <position position="200"/>
    </location>
    <ligand>
        <name>Mg(2+)</name>
        <dbReference type="ChEBI" id="CHEBI:18420"/>
    </ligand>
</feature>
<organism evidence="12 13">
    <name type="scientific">Pseudobutyrivibrio ruminis</name>
    <dbReference type="NCBI Taxonomy" id="46206"/>
    <lineage>
        <taxon>Bacteria</taxon>
        <taxon>Bacillati</taxon>
        <taxon>Bacillota</taxon>
        <taxon>Clostridia</taxon>
        <taxon>Lachnospirales</taxon>
        <taxon>Lachnospiraceae</taxon>
        <taxon>Pseudobutyrivibrio</taxon>
    </lineage>
</organism>
<evidence type="ECO:0000256" key="6">
    <source>
        <dbReference type="ARBA" id="ARBA00022827"/>
    </source>
</evidence>
<dbReference type="Pfam" id="PF02424">
    <property type="entry name" value="ApbE"/>
    <property type="match status" value="1"/>
</dbReference>
<dbReference type="GO" id="GO:0046872">
    <property type="term" value="F:metal ion binding"/>
    <property type="evidence" value="ECO:0007669"/>
    <property type="project" value="UniProtKB-UniRule"/>
</dbReference>
<evidence type="ECO:0000256" key="7">
    <source>
        <dbReference type="ARBA" id="ARBA00022842"/>
    </source>
</evidence>
<keyword evidence="7 10" id="KW-0460">Magnesium</keyword>
<dbReference type="SUPFAM" id="SSF143631">
    <property type="entry name" value="ApbE-like"/>
    <property type="match status" value="1"/>
</dbReference>
<dbReference type="PIRSF" id="PIRSF006268">
    <property type="entry name" value="ApbE"/>
    <property type="match status" value="1"/>
</dbReference>
<accession>A0A927U9A4</accession>
<keyword evidence="6 10" id="KW-0274">FAD</keyword>
<comment type="cofactor">
    <cofactor evidence="11">
        <name>Mg(2+)</name>
        <dbReference type="ChEBI" id="CHEBI:18420"/>
    </cofactor>
    <cofactor evidence="11">
        <name>Mn(2+)</name>
        <dbReference type="ChEBI" id="CHEBI:29035"/>
    </cofactor>
    <text evidence="11">Magnesium. Can also use manganese.</text>
</comment>
<dbReference type="Proteomes" id="UP000766246">
    <property type="component" value="Unassembled WGS sequence"/>
</dbReference>
<evidence type="ECO:0000256" key="8">
    <source>
        <dbReference type="ARBA" id="ARBA00031306"/>
    </source>
</evidence>
<evidence type="ECO:0000313" key="13">
    <source>
        <dbReference type="Proteomes" id="UP000766246"/>
    </source>
</evidence>
<dbReference type="PANTHER" id="PTHR30040:SF2">
    <property type="entry name" value="FAD:PROTEIN FMN TRANSFERASE"/>
    <property type="match status" value="1"/>
</dbReference>
<keyword evidence="3 10" id="KW-0285">Flavoprotein</keyword>
<evidence type="ECO:0000256" key="4">
    <source>
        <dbReference type="ARBA" id="ARBA00022679"/>
    </source>
</evidence>
<evidence type="ECO:0000256" key="11">
    <source>
        <dbReference type="PIRSR" id="PIRSR006268-2"/>
    </source>
</evidence>
<evidence type="ECO:0000313" key="12">
    <source>
        <dbReference type="EMBL" id="MBE5920694.1"/>
    </source>
</evidence>
<dbReference type="GO" id="GO:0016740">
    <property type="term" value="F:transferase activity"/>
    <property type="evidence" value="ECO:0007669"/>
    <property type="project" value="UniProtKB-UniRule"/>
</dbReference>
<keyword evidence="5 10" id="KW-0479">Metal-binding</keyword>
<dbReference type="EC" id="2.7.1.180" evidence="1 10"/>
<dbReference type="EMBL" id="SVER01000045">
    <property type="protein sequence ID" value="MBE5920694.1"/>
    <property type="molecule type" value="Genomic_DNA"/>
</dbReference>
<evidence type="ECO:0000256" key="5">
    <source>
        <dbReference type="ARBA" id="ARBA00022723"/>
    </source>
</evidence>
<feature type="binding site" evidence="11">
    <location>
        <position position="319"/>
    </location>
    <ligand>
        <name>Mg(2+)</name>
        <dbReference type="ChEBI" id="CHEBI:18420"/>
    </ligand>
</feature>
<comment type="catalytic activity">
    <reaction evidence="9 10">
        <text>L-threonyl-[protein] + FAD = FMN-L-threonyl-[protein] + AMP + H(+)</text>
        <dbReference type="Rhea" id="RHEA:36847"/>
        <dbReference type="Rhea" id="RHEA-COMP:11060"/>
        <dbReference type="Rhea" id="RHEA-COMP:11061"/>
        <dbReference type="ChEBI" id="CHEBI:15378"/>
        <dbReference type="ChEBI" id="CHEBI:30013"/>
        <dbReference type="ChEBI" id="CHEBI:57692"/>
        <dbReference type="ChEBI" id="CHEBI:74257"/>
        <dbReference type="ChEBI" id="CHEBI:456215"/>
        <dbReference type="EC" id="2.7.1.180"/>
    </reaction>
</comment>
<protein>
    <recommendedName>
        <fullName evidence="2 10">FAD:protein FMN transferase</fullName>
        <ecNumber evidence="1 10">2.7.1.180</ecNumber>
    </recommendedName>
    <alternativeName>
        <fullName evidence="8 10">Flavin transferase</fullName>
    </alternativeName>
</protein>
<evidence type="ECO:0000256" key="2">
    <source>
        <dbReference type="ARBA" id="ARBA00016337"/>
    </source>
</evidence>
<feature type="binding site" evidence="11">
    <location>
        <position position="315"/>
    </location>
    <ligand>
        <name>Mg(2+)</name>
        <dbReference type="ChEBI" id="CHEBI:18420"/>
    </ligand>
</feature>
<dbReference type="PANTHER" id="PTHR30040">
    <property type="entry name" value="THIAMINE BIOSYNTHESIS LIPOPROTEIN APBE"/>
    <property type="match status" value="1"/>
</dbReference>
<evidence type="ECO:0000256" key="3">
    <source>
        <dbReference type="ARBA" id="ARBA00022630"/>
    </source>
</evidence>
<comment type="similarity">
    <text evidence="10">Belongs to the ApbE family.</text>
</comment>
<keyword evidence="4 10" id="KW-0808">Transferase</keyword>
<dbReference type="AlphaFoldDB" id="A0A927U9A4"/>
<evidence type="ECO:0000256" key="1">
    <source>
        <dbReference type="ARBA" id="ARBA00011955"/>
    </source>
</evidence>
<dbReference type="InterPro" id="IPR003374">
    <property type="entry name" value="ApbE-like_sf"/>
</dbReference>
<comment type="caution">
    <text evidence="12">The sequence shown here is derived from an EMBL/GenBank/DDBJ whole genome shotgun (WGS) entry which is preliminary data.</text>
</comment>
<gene>
    <name evidence="12" type="ORF">E7272_12755</name>
</gene>
<reference evidence="12" key="1">
    <citation type="submission" date="2019-04" db="EMBL/GenBank/DDBJ databases">
        <title>Evolution of Biomass-Degrading Anaerobic Consortia Revealed by Metagenomics.</title>
        <authorList>
            <person name="Peng X."/>
        </authorList>
    </citation>
    <scope>NUCLEOTIDE SEQUENCE</scope>
    <source>
        <strain evidence="12">SIG311</strain>
    </source>
</reference>
<dbReference type="Gene3D" id="3.10.520.10">
    <property type="entry name" value="ApbE-like domains"/>
    <property type="match status" value="1"/>
</dbReference>
<dbReference type="InterPro" id="IPR024932">
    <property type="entry name" value="ApbE"/>
</dbReference>
<sequence length="362" mass="40134">MKHFKLISVIIILALIAIIIGVQCGGRSKAGIKDDRDAVLNKYTVNFLDVFDTSTDITGFTTSQEEFDKEASVIKEQLTYYNNLYDIYNDYDGINNIKTINDNAGNEPVKVNSDIIDMLQFGKEMYTLTDGKVNIAMGSVLKIWHEYREEGLNNPEAASVPPLSDLQEAAKHCDINKLIIDKENGTVYLEDADMSLDVGSIAKGYAVQKVLEYCKANGMDNILFSVGGNIACIGNRADGDNFKIAIQNPDLESANPYIEKVEISDGQCVVSSGDYQRFYEVDGKKYCHIINPDTLFPAESFAGVSVITDDSAKADALSTALFNMTIEEGQAFVEKLDNVEAMWVYHDGTKEYSKNFKDSIIE</sequence>
<evidence type="ECO:0000256" key="9">
    <source>
        <dbReference type="ARBA" id="ARBA00048540"/>
    </source>
</evidence>
<name>A0A927U9A4_9FIRM</name>
<evidence type="ECO:0000256" key="10">
    <source>
        <dbReference type="PIRNR" id="PIRNR006268"/>
    </source>
</evidence>